<proteinExistence type="predicted"/>
<name>A0A8X6Y520_9ARAC</name>
<evidence type="ECO:0000256" key="1">
    <source>
        <dbReference type="SAM" id="MobiDB-lite"/>
    </source>
</evidence>
<keyword evidence="3" id="KW-1185">Reference proteome</keyword>
<evidence type="ECO:0000313" key="2">
    <source>
        <dbReference type="EMBL" id="GFY64515.1"/>
    </source>
</evidence>
<organism evidence="2 3">
    <name type="scientific">Trichonephila inaurata madagascariensis</name>
    <dbReference type="NCBI Taxonomy" id="2747483"/>
    <lineage>
        <taxon>Eukaryota</taxon>
        <taxon>Metazoa</taxon>
        <taxon>Ecdysozoa</taxon>
        <taxon>Arthropoda</taxon>
        <taxon>Chelicerata</taxon>
        <taxon>Arachnida</taxon>
        <taxon>Araneae</taxon>
        <taxon>Araneomorphae</taxon>
        <taxon>Entelegynae</taxon>
        <taxon>Araneoidea</taxon>
        <taxon>Nephilidae</taxon>
        <taxon>Trichonephila</taxon>
        <taxon>Trichonephila inaurata</taxon>
    </lineage>
</organism>
<comment type="caution">
    <text evidence="2">The sequence shown here is derived from an EMBL/GenBank/DDBJ whole genome shotgun (WGS) entry which is preliminary data.</text>
</comment>
<feature type="region of interest" description="Disordered" evidence="1">
    <location>
        <begin position="1"/>
        <end position="34"/>
    </location>
</feature>
<dbReference type="Proteomes" id="UP000886998">
    <property type="component" value="Unassembled WGS sequence"/>
</dbReference>
<dbReference type="EMBL" id="BMAV01015280">
    <property type="protein sequence ID" value="GFY64515.1"/>
    <property type="molecule type" value="Genomic_DNA"/>
</dbReference>
<sequence length="34" mass="3930">MEQERELGIRHHSSLHSSKDLHAEKCGSKLSRDK</sequence>
<evidence type="ECO:0000313" key="3">
    <source>
        <dbReference type="Proteomes" id="UP000886998"/>
    </source>
</evidence>
<dbReference type="AlphaFoldDB" id="A0A8X6Y520"/>
<reference evidence="2" key="1">
    <citation type="submission" date="2020-08" db="EMBL/GenBank/DDBJ databases">
        <title>Multicomponent nature underlies the extraordinary mechanical properties of spider dragline silk.</title>
        <authorList>
            <person name="Kono N."/>
            <person name="Nakamura H."/>
            <person name="Mori M."/>
            <person name="Yoshida Y."/>
            <person name="Ohtoshi R."/>
            <person name="Malay A.D."/>
            <person name="Moran D.A.P."/>
            <person name="Tomita M."/>
            <person name="Numata K."/>
            <person name="Arakawa K."/>
        </authorList>
    </citation>
    <scope>NUCLEOTIDE SEQUENCE</scope>
</reference>
<protein>
    <submittedName>
        <fullName evidence="2">Uncharacterized protein</fullName>
    </submittedName>
</protein>
<accession>A0A8X6Y520</accession>
<feature type="non-terminal residue" evidence="2">
    <location>
        <position position="34"/>
    </location>
</feature>
<feature type="compositionally biased region" description="Basic and acidic residues" evidence="1">
    <location>
        <begin position="17"/>
        <end position="34"/>
    </location>
</feature>
<gene>
    <name evidence="2" type="ORF">TNIN_123511</name>
</gene>